<reference evidence="2 3" key="1">
    <citation type="submission" date="2016-09" db="EMBL/GenBank/DDBJ databases">
        <title>Draft genome sequence for the type strain of Vulcanibacillus modesticaldus BR, a strictly anaerobic, moderately thermophilic, and nitrate-reducing bacterium from deep sea-hydrothermal vents of the Mid-Atlantic Ridge.</title>
        <authorList>
            <person name="Abin C.A."/>
            <person name="Hollibaugh J.T."/>
        </authorList>
    </citation>
    <scope>NUCLEOTIDE SEQUENCE [LARGE SCALE GENOMIC DNA]</scope>
    <source>
        <strain evidence="2 3">BR</strain>
    </source>
</reference>
<comment type="caution">
    <text evidence="2">The sequence shown here is derived from an EMBL/GenBank/DDBJ whole genome shotgun (WGS) entry which is preliminary data.</text>
</comment>
<feature type="signal peptide" evidence="1">
    <location>
        <begin position="1"/>
        <end position="25"/>
    </location>
</feature>
<keyword evidence="3" id="KW-1185">Reference proteome</keyword>
<keyword evidence="1" id="KW-0732">Signal</keyword>
<organism evidence="2 3">
    <name type="scientific">Vulcanibacillus modesticaldus</name>
    <dbReference type="NCBI Taxonomy" id="337097"/>
    <lineage>
        <taxon>Bacteria</taxon>
        <taxon>Bacillati</taxon>
        <taxon>Bacillota</taxon>
        <taxon>Bacilli</taxon>
        <taxon>Bacillales</taxon>
        <taxon>Bacillaceae</taxon>
        <taxon>Vulcanibacillus</taxon>
    </lineage>
</organism>
<proteinExistence type="predicted"/>
<gene>
    <name evidence="2" type="ORF">BHF71_01595</name>
</gene>
<dbReference type="AlphaFoldDB" id="A0A1D2YUH3"/>
<evidence type="ECO:0000256" key="1">
    <source>
        <dbReference type="SAM" id="SignalP"/>
    </source>
</evidence>
<evidence type="ECO:0000313" key="2">
    <source>
        <dbReference type="EMBL" id="OEF99311.1"/>
    </source>
</evidence>
<dbReference type="EMBL" id="MIJF01000024">
    <property type="protein sequence ID" value="OEF99311.1"/>
    <property type="molecule type" value="Genomic_DNA"/>
</dbReference>
<feature type="chain" id="PRO_5008912763" evidence="1">
    <location>
        <begin position="26"/>
        <end position="214"/>
    </location>
</feature>
<dbReference type="RefSeq" id="WP_069656704.1">
    <property type="nucleotide sequence ID" value="NZ_MIJF01000024.1"/>
</dbReference>
<sequence>MRLKKVVSILLLFSLIFTLSNNVLAKNPHLIIKKNNAKVFFIDKDGNFIRSSKSIDFFLNLSKEGVADANDVENEFSINAVVIDGSAIRITDSVFREITNEDLNVVVSVIAGTVFNMSWAKLGGYLKKAQTLEYIAEATWKGSFAAASAAVIYDLLLDAGIDPTYIEYYQYKQWSDYWGAYIVYDVMIRYEDSNFNNPIEVQYWESGMETTLSD</sequence>
<evidence type="ECO:0000313" key="3">
    <source>
        <dbReference type="Proteomes" id="UP000243739"/>
    </source>
</evidence>
<accession>A0A1D2YUH3</accession>
<dbReference type="Proteomes" id="UP000243739">
    <property type="component" value="Unassembled WGS sequence"/>
</dbReference>
<protein>
    <submittedName>
        <fullName evidence="2">Uncharacterized protein</fullName>
    </submittedName>
</protein>
<name>A0A1D2YUH3_9BACI</name>